<dbReference type="GO" id="GO:0008289">
    <property type="term" value="F:lipid binding"/>
    <property type="evidence" value="ECO:0007669"/>
    <property type="project" value="UniProtKB-KW"/>
</dbReference>
<proteinExistence type="predicted"/>
<dbReference type="PANTHER" id="PTHR33214:SF69">
    <property type="entry name" value="BIFUNCTIONAL INHIBITOR_LIPID-TRANSFER PROTEIN_SEED STORAGE 2S ALBUMIN SUPERFAMILY PROTEIN"/>
    <property type="match status" value="1"/>
</dbReference>
<evidence type="ECO:0000256" key="1">
    <source>
        <dbReference type="ARBA" id="ARBA00022448"/>
    </source>
</evidence>
<evidence type="ECO:0000259" key="4">
    <source>
        <dbReference type="Pfam" id="PF00234"/>
    </source>
</evidence>
<keyword evidence="1" id="KW-0813">Transport</keyword>
<evidence type="ECO:0000256" key="2">
    <source>
        <dbReference type="ARBA" id="ARBA00023121"/>
    </source>
</evidence>
<feature type="signal peptide" evidence="3">
    <location>
        <begin position="1"/>
        <end position="23"/>
    </location>
</feature>
<dbReference type="OrthoDB" id="665742at2759"/>
<gene>
    <name evidence="5" type="ORF">GIB67_036355</name>
</gene>
<dbReference type="InterPro" id="IPR033872">
    <property type="entry name" value="nsLTP2"/>
</dbReference>
<dbReference type="Gene3D" id="1.10.110.10">
    <property type="entry name" value="Plant lipid-transfer and hydrophobic proteins"/>
    <property type="match status" value="1"/>
</dbReference>
<protein>
    <recommendedName>
        <fullName evidence="4">Bifunctional inhibitor/plant lipid transfer protein/seed storage helical domain-containing protein</fullName>
    </recommendedName>
</protein>
<keyword evidence="6" id="KW-1185">Reference proteome</keyword>
<dbReference type="Proteomes" id="UP000541444">
    <property type="component" value="Unassembled WGS sequence"/>
</dbReference>
<evidence type="ECO:0000256" key="3">
    <source>
        <dbReference type="SAM" id="SignalP"/>
    </source>
</evidence>
<evidence type="ECO:0000313" key="6">
    <source>
        <dbReference type="Proteomes" id="UP000541444"/>
    </source>
</evidence>
<sequence length="92" mass="10240">MKVSVFALVVIFLVLVNESHVSTAVTCDINELYICHPSIMTQALPSEACCAKIREHEPCSCQYLKNPVVRGYLTLGITKKLENTCHVPYPNC</sequence>
<dbReference type="SUPFAM" id="SSF47699">
    <property type="entry name" value="Bifunctional inhibitor/lipid-transfer protein/seed storage 2S albumin"/>
    <property type="match status" value="1"/>
</dbReference>
<reference evidence="5 6" key="1">
    <citation type="journal article" date="2020" name="IScience">
        <title>Genome Sequencing of the Endangered Kingdonia uniflora (Circaeasteraceae, Ranunculales) Reveals Potential Mechanisms of Evolutionary Specialization.</title>
        <authorList>
            <person name="Sun Y."/>
            <person name="Deng T."/>
            <person name="Zhang A."/>
            <person name="Moore M.J."/>
            <person name="Landis J.B."/>
            <person name="Lin N."/>
            <person name="Zhang H."/>
            <person name="Zhang X."/>
            <person name="Huang J."/>
            <person name="Zhang X."/>
            <person name="Sun H."/>
            <person name="Wang H."/>
        </authorList>
    </citation>
    <scope>NUCLEOTIDE SEQUENCE [LARGE SCALE GENOMIC DNA]</scope>
    <source>
        <strain evidence="5">TB1705</strain>
        <tissue evidence="5">Leaf</tissue>
    </source>
</reference>
<organism evidence="5 6">
    <name type="scientific">Kingdonia uniflora</name>
    <dbReference type="NCBI Taxonomy" id="39325"/>
    <lineage>
        <taxon>Eukaryota</taxon>
        <taxon>Viridiplantae</taxon>
        <taxon>Streptophyta</taxon>
        <taxon>Embryophyta</taxon>
        <taxon>Tracheophyta</taxon>
        <taxon>Spermatophyta</taxon>
        <taxon>Magnoliopsida</taxon>
        <taxon>Ranunculales</taxon>
        <taxon>Circaeasteraceae</taxon>
        <taxon>Kingdonia</taxon>
    </lineage>
</organism>
<dbReference type="InterPro" id="IPR036312">
    <property type="entry name" value="Bifun_inhib/LTP/seed_sf"/>
</dbReference>
<dbReference type="InterPro" id="IPR016140">
    <property type="entry name" value="Bifunc_inhib/LTP/seed_store"/>
</dbReference>
<evidence type="ECO:0000313" key="5">
    <source>
        <dbReference type="EMBL" id="KAF6137318.1"/>
    </source>
</evidence>
<dbReference type="PANTHER" id="PTHR33214">
    <property type="entry name" value="BIFUNCTIONAL INHIBITOR/LIPID-TRANSFER PROTEIN/SEED STORAGE 2S ALBUMIN SUPERFAMILY PROTEIN"/>
    <property type="match status" value="1"/>
</dbReference>
<dbReference type="CDD" id="cd01959">
    <property type="entry name" value="nsLTP2"/>
    <property type="match status" value="1"/>
</dbReference>
<dbReference type="Pfam" id="PF00234">
    <property type="entry name" value="Tryp_alpha_amyl"/>
    <property type="match status" value="1"/>
</dbReference>
<accession>A0A7J7L434</accession>
<name>A0A7J7L434_9MAGN</name>
<dbReference type="AlphaFoldDB" id="A0A7J7L434"/>
<dbReference type="GO" id="GO:0006869">
    <property type="term" value="P:lipid transport"/>
    <property type="evidence" value="ECO:0007669"/>
    <property type="project" value="InterPro"/>
</dbReference>
<feature type="chain" id="PRO_5029784984" description="Bifunctional inhibitor/plant lipid transfer protein/seed storage helical domain-containing protein" evidence="3">
    <location>
        <begin position="24"/>
        <end position="92"/>
    </location>
</feature>
<keyword evidence="2" id="KW-0446">Lipid-binding</keyword>
<comment type="caution">
    <text evidence="5">The sequence shown here is derived from an EMBL/GenBank/DDBJ whole genome shotgun (WGS) entry which is preliminary data.</text>
</comment>
<dbReference type="EMBL" id="JACGCM010002659">
    <property type="protein sequence ID" value="KAF6137318.1"/>
    <property type="molecule type" value="Genomic_DNA"/>
</dbReference>
<feature type="domain" description="Bifunctional inhibitor/plant lipid transfer protein/seed storage helical" evidence="4">
    <location>
        <begin position="31"/>
        <end position="92"/>
    </location>
</feature>
<keyword evidence="3" id="KW-0732">Signal</keyword>